<evidence type="ECO:0000313" key="2">
    <source>
        <dbReference type="Proteomes" id="UP000680038"/>
    </source>
</evidence>
<protein>
    <submittedName>
        <fullName evidence="1">Uncharacterized protein</fullName>
    </submittedName>
</protein>
<dbReference type="Proteomes" id="UP000680038">
    <property type="component" value="Unassembled WGS sequence"/>
</dbReference>
<evidence type="ECO:0000313" key="1">
    <source>
        <dbReference type="EMBL" id="CAG5003165.1"/>
    </source>
</evidence>
<reference evidence="1" key="1">
    <citation type="submission" date="2021-04" db="EMBL/GenBank/DDBJ databases">
        <authorList>
            <person name="Rodrigo-Torres L."/>
            <person name="Arahal R. D."/>
            <person name="Lucena T."/>
        </authorList>
    </citation>
    <scope>NUCLEOTIDE SEQUENCE</scope>
    <source>
        <strain evidence="1">CECT 9275</strain>
    </source>
</reference>
<keyword evidence="2" id="KW-1185">Reference proteome</keyword>
<comment type="caution">
    <text evidence="1">The sequence shown here is derived from an EMBL/GenBank/DDBJ whole genome shotgun (WGS) entry which is preliminary data.</text>
</comment>
<name>A0A916JCL9_9BACT</name>
<organism evidence="1 2">
    <name type="scientific">Dyadobacter helix</name>
    <dbReference type="NCBI Taxonomy" id="2822344"/>
    <lineage>
        <taxon>Bacteria</taxon>
        <taxon>Pseudomonadati</taxon>
        <taxon>Bacteroidota</taxon>
        <taxon>Cytophagia</taxon>
        <taxon>Cytophagales</taxon>
        <taxon>Spirosomataceae</taxon>
        <taxon>Dyadobacter</taxon>
    </lineage>
</organism>
<accession>A0A916JCL9</accession>
<dbReference type="EMBL" id="CAJRAF010000002">
    <property type="protein sequence ID" value="CAG5003165.1"/>
    <property type="molecule type" value="Genomic_DNA"/>
</dbReference>
<sequence length="111" mass="12233">MTGSLGWGIFVIKLYASTRANVVWAEIVDGSGEAVLPASVNLGFWDLERGILVNESNKITGIDVYRNALILAWVMKDIAEAVFRIILVFKQYSVCNHLSIKSLVAYLEVGT</sequence>
<dbReference type="RefSeq" id="WP_215239624.1">
    <property type="nucleotide sequence ID" value="NZ_CAJRAF010000002.1"/>
</dbReference>
<dbReference type="AlphaFoldDB" id="A0A916JCL9"/>
<gene>
    <name evidence="1" type="ORF">DYBT9275_03080</name>
</gene>
<proteinExistence type="predicted"/>